<dbReference type="PANTHER" id="PTHR32309">
    <property type="entry name" value="TYROSINE-PROTEIN KINASE"/>
    <property type="match status" value="1"/>
</dbReference>
<sequence>MNSQLINRLLRQNIFWLILMPVIAACTAYYFTRSLPRVYESTATLYTGLTSGYSILSNESNARVDHEAVDNAFENLLSTISSRETMAQVSIRLLSRHLMLESPDSMVMDNHNFKELRKAVPEELRANLVASRNEQLIYRRIDSMAHTISDNPIKKLLSNPTSDYSTARITKQLKAIRKKDSDMLELSFQADDAALTYATLTELIDVFSNRYAGFKTSETSPVVSYYNNRNQEAIQKLQQAEQRLKAFEETNQIINYDEESRSIALNKDALQGQYNEELMKLKAAKASMDALGKRLDDRMNALSVNDELLTKRQELTTATSQLSQARMAGRPKETIDQLLGKVNRLTDDLRVTAQKYYKAGNSTESIPQMHLLDEWLNRVILYEESKARLATYEKRLVDFKDMAAKFTPLGSTLTQIKRDVSVAEKDYLATMVALSQAKTRQKNAEMTGPLKLLDAPQFPLHPLPSKRWMILGAAFGVGLVLALLLLLIRYLIDGRIYDATRFEEVAKLPVAASFPAVPARSRNKKTRIMLQYMLDNLRSRAEVDMSSMPDYRPYVLISVWSTRPKQGKTWLASQLAEQYAVAGKRVALLSPYTLSEGNQLPEEVTTIAYEVRSDFAYAKTVDQVVGNLMPFDSQQYDIILLELPDLSITPIATHLVAQSNLLLMVVNARITWNSTDQNLYQLYRKATKAPILSVLNYVHPSLIRVSPIADAPVVVATGVHQPSALPAHLPTQETV</sequence>
<evidence type="ECO:0000256" key="2">
    <source>
        <dbReference type="SAM" id="Phobius"/>
    </source>
</evidence>
<name>D2QHP9_SPILD</name>
<dbReference type="eggNOG" id="COG1196">
    <property type="taxonomic scope" value="Bacteria"/>
</dbReference>
<organism evidence="3 4">
    <name type="scientific">Spirosoma linguale (strain ATCC 33905 / DSM 74 / LMG 10896 / Claus 1)</name>
    <dbReference type="NCBI Taxonomy" id="504472"/>
    <lineage>
        <taxon>Bacteria</taxon>
        <taxon>Pseudomonadati</taxon>
        <taxon>Bacteroidota</taxon>
        <taxon>Cytophagia</taxon>
        <taxon>Cytophagales</taxon>
        <taxon>Cytophagaceae</taxon>
        <taxon>Spirosoma</taxon>
    </lineage>
</organism>
<keyword evidence="4" id="KW-1185">Reference proteome</keyword>
<dbReference type="Gene3D" id="3.40.50.300">
    <property type="entry name" value="P-loop containing nucleotide triphosphate hydrolases"/>
    <property type="match status" value="1"/>
</dbReference>
<gene>
    <name evidence="3" type="ordered locus">Slin_3858</name>
</gene>
<feature type="transmembrane region" description="Helical" evidence="2">
    <location>
        <begin position="12"/>
        <end position="31"/>
    </location>
</feature>
<keyword evidence="2" id="KW-0812">Transmembrane</keyword>
<dbReference type="EMBL" id="CP001769">
    <property type="protein sequence ID" value="ADB39848.1"/>
    <property type="molecule type" value="Genomic_DNA"/>
</dbReference>
<dbReference type="InterPro" id="IPR027417">
    <property type="entry name" value="P-loop_NTPase"/>
</dbReference>
<reference evidence="3 4" key="1">
    <citation type="journal article" date="2010" name="Stand. Genomic Sci.">
        <title>Complete genome sequence of Spirosoma linguale type strain (1).</title>
        <authorList>
            <person name="Lail K."/>
            <person name="Sikorski J."/>
            <person name="Saunders E."/>
            <person name="Lapidus A."/>
            <person name="Glavina Del Rio T."/>
            <person name="Copeland A."/>
            <person name="Tice H."/>
            <person name="Cheng J.-F."/>
            <person name="Lucas S."/>
            <person name="Nolan M."/>
            <person name="Bruce D."/>
            <person name="Goodwin L."/>
            <person name="Pitluck S."/>
            <person name="Ivanova N."/>
            <person name="Mavromatis K."/>
            <person name="Ovchinnikova G."/>
            <person name="Pati A."/>
            <person name="Chen A."/>
            <person name="Palaniappan K."/>
            <person name="Land M."/>
            <person name="Hauser L."/>
            <person name="Chang Y.-J."/>
            <person name="Jeffries C.D."/>
            <person name="Chain P."/>
            <person name="Brettin T."/>
            <person name="Detter J.C."/>
            <person name="Schuetze A."/>
            <person name="Rohde M."/>
            <person name="Tindall B.J."/>
            <person name="Goeker M."/>
            <person name="Bristow J."/>
            <person name="Eisen J.A."/>
            <person name="Markowitz V."/>
            <person name="Hugenholtz P."/>
            <person name="Kyrpides N.C."/>
            <person name="Klenk H.-P."/>
            <person name="Chen F."/>
        </authorList>
    </citation>
    <scope>NUCLEOTIDE SEQUENCE [LARGE SCALE GENOMIC DNA]</scope>
    <source>
        <strain evidence="4">ATCC 33905 / DSM 74 / LMG 10896 / Claus 1</strain>
    </source>
</reference>
<feature type="transmembrane region" description="Helical" evidence="2">
    <location>
        <begin position="468"/>
        <end position="492"/>
    </location>
</feature>
<keyword evidence="2" id="KW-1133">Transmembrane helix</keyword>
<keyword evidence="2" id="KW-0472">Membrane</keyword>
<accession>D2QHP9</accession>
<dbReference type="Proteomes" id="UP000002028">
    <property type="component" value="Chromosome"/>
</dbReference>
<protein>
    <submittedName>
        <fullName evidence="3">Lipopolysaccharide biosynthesis protein</fullName>
    </submittedName>
</protein>
<dbReference type="STRING" id="504472.Slin_3858"/>
<dbReference type="GO" id="GO:0005886">
    <property type="term" value="C:plasma membrane"/>
    <property type="evidence" value="ECO:0007669"/>
    <property type="project" value="TreeGrafter"/>
</dbReference>
<dbReference type="RefSeq" id="WP_012928359.1">
    <property type="nucleotide sequence ID" value="NC_013730.1"/>
</dbReference>
<evidence type="ECO:0000313" key="3">
    <source>
        <dbReference type="EMBL" id="ADB39848.1"/>
    </source>
</evidence>
<feature type="coiled-coil region" evidence="1">
    <location>
        <begin position="223"/>
        <end position="257"/>
    </location>
</feature>
<proteinExistence type="predicted"/>
<keyword evidence="1" id="KW-0175">Coiled coil</keyword>
<dbReference type="HOGENOM" id="CLU_022010_0_0_10"/>
<dbReference type="PANTHER" id="PTHR32309:SF13">
    <property type="entry name" value="FERRIC ENTEROBACTIN TRANSPORT PROTEIN FEPE"/>
    <property type="match status" value="1"/>
</dbReference>
<dbReference type="KEGG" id="sli:Slin_3858"/>
<evidence type="ECO:0000313" key="4">
    <source>
        <dbReference type="Proteomes" id="UP000002028"/>
    </source>
</evidence>
<dbReference type="GO" id="GO:0004713">
    <property type="term" value="F:protein tyrosine kinase activity"/>
    <property type="evidence" value="ECO:0007669"/>
    <property type="project" value="TreeGrafter"/>
</dbReference>
<dbReference type="SUPFAM" id="SSF52540">
    <property type="entry name" value="P-loop containing nucleoside triphosphate hydrolases"/>
    <property type="match status" value="1"/>
</dbReference>
<dbReference type="InterPro" id="IPR050445">
    <property type="entry name" value="Bact_polysacc_biosynth/exp"/>
</dbReference>
<evidence type="ECO:0000256" key="1">
    <source>
        <dbReference type="SAM" id="Coils"/>
    </source>
</evidence>
<dbReference type="AlphaFoldDB" id="D2QHP9"/>